<dbReference type="SUPFAM" id="SSF53167">
    <property type="entry name" value="Purine and uridine phosphorylases"/>
    <property type="match status" value="1"/>
</dbReference>
<dbReference type="VEuPathDB" id="FungiDB:DFL_007210"/>
<comment type="caution">
    <text evidence="1">The sequence shown here is derived from an EMBL/GenBank/DDBJ whole genome shotgun (WGS) entry which is preliminary data.</text>
</comment>
<dbReference type="EMBL" id="SAEB01000009">
    <property type="protein sequence ID" value="RVD82798.1"/>
    <property type="molecule type" value="Genomic_DNA"/>
</dbReference>
<organism evidence="1 2">
    <name type="scientific">Arthrobotrys flagrans</name>
    <name type="common">Nematode-trapping fungus</name>
    <name type="synonym">Trichothecium flagrans</name>
    <dbReference type="NCBI Taxonomy" id="97331"/>
    <lineage>
        <taxon>Eukaryota</taxon>
        <taxon>Fungi</taxon>
        <taxon>Dikarya</taxon>
        <taxon>Ascomycota</taxon>
        <taxon>Pezizomycotina</taxon>
        <taxon>Orbiliomycetes</taxon>
        <taxon>Orbiliales</taxon>
        <taxon>Orbiliaceae</taxon>
        <taxon>Arthrobotrys</taxon>
    </lineage>
</organism>
<evidence type="ECO:0000313" key="2">
    <source>
        <dbReference type="Proteomes" id="UP000283090"/>
    </source>
</evidence>
<accession>A0A436ZV19</accession>
<dbReference type="GO" id="GO:0003824">
    <property type="term" value="F:catalytic activity"/>
    <property type="evidence" value="ECO:0007669"/>
    <property type="project" value="InterPro"/>
</dbReference>
<dbReference type="InterPro" id="IPR053137">
    <property type="entry name" value="NLR-like"/>
</dbReference>
<proteinExistence type="predicted"/>
<name>A0A436ZV19_ARTFL</name>
<dbReference type="OrthoDB" id="1577640at2759"/>
<reference evidence="1 2" key="1">
    <citation type="submission" date="2019-01" db="EMBL/GenBank/DDBJ databases">
        <title>Intercellular communication is required for trap formation in the nematode-trapping fungus Duddingtonia flagrans.</title>
        <authorList>
            <person name="Youssar L."/>
            <person name="Wernet V."/>
            <person name="Hensel N."/>
            <person name="Hildebrandt H.-G."/>
            <person name="Fischer R."/>
        </authorList>
    </citation>
    <scope>NUCLEOTIDE SEQUENCE [LARGE SCALE GENOMIC DNA]</scope>
    <source>
        <strain evidence="1 2">CBS H-5679</strain>
    </source>
</reference>
<dbReference type="PANTHER" id="PTHR46082">
    <property type="entry name" value="ATP/GTP-BINDING PROTEIN-RELATED"/>
    <property type="match status" value="1"/>
</dbReference>
<evidence type="ECO:0008006" key="3">
    <source>
        <dbReference type="Google" id="ProtNLM"/>
    </source>
</evidence>
<dbReference type="GO" id="GO:0009116">
    <property type="term" value="P:nucleoside metabolic process"/>
    <property type="evidence" value="ECO:0007669"/>
    <property type="project" value="InterPro"/>
</dbReference>
<dbReference type="AlphaFoldDB" id="A0A436ZV19"/>
<keyword evidence="2" id="KW-1185">Reference proteome</keyword>
<evidence type="ECO:0000313" key="1">
    <source>
        <dbReference type="EMBL" id="RVD82798.1"/>
    </source>
</evidence>
<dbReference type="RefSeq" id="XP_067488342.1">
    <property type="nucleotide sequence ID" value="XM_067636758.1"/>
</dbReference>
<protein>
    <recommendedName>
        <fullName evidence="3">Nucleoside phosphorylase domain-containing protein</fullName>
    </recommendedName>
</protein>
<dbReference type="PANTHER" id="PTHR46082:SF11">
    <property type="entry name" value="AAA+ ATPASE DOMAIN-CONTAINING PROTEIN-RELATED"/>
    <property type="match status" value="1"/>
</dbReference>
<dbReference type="Gene3D" id="3.40.50.1580">
    <property type="entry name" value="Nucleoside phosphorylase domain"/>
    <property type="match status" value="1"/>
</dbReference>
<dbReference type="Proteomes" id="UP000283090">
    <property type="component" value="Unassembled WGS sequence"/>
</dbReference>
<sequence length="133" mass="14297">MSNTAISQSVGYVLYKRSVIAVLPDREYGLSDATAVLKDMVRSFSNVKICPMVGISGGAPSKKHDIRLGDVVVSSPGGGHSGVFQYDFGKNAEARVNGEGNGMIIQQFQEIGYLPPPILLRTAVHRLGSKYEL</sequence>
<dbReference type="STRING" id="97331.A0A436ZV19"/>
<dbReference type="InterPro" id="IPR035994">
    <property type="entry name" value="Nucleoside_phosphorylase_sf"/>
</dbReference>
<gene>
    <name evidence="1" type="ORF">DFL_007210</name>
</gene>
<dbReference type="GeneID" id="93589521"/>